<evidence type="ECO:0000256" key="3">
    <source>
        <dbReference type="ARBA" id="ARBA00012362"/>
    </source>
</evidence>
<evidence type="ECO:0000256" key="1">
    <source>
        <dbReference type="ARBA" id="ARBA00001633"/>
    </source>
</evidence>
<keyword evidence="4" id="KW-0028">Amino-acid biosynthesis</keyword>
<dbReference type="InterPro" id="IPR001468">
    <property type="entry name" value="Indole-3-GlycerolPSynthase_CS"/>
</dbReference>
<evidence type="ECO:0000256" key="8">
    <source>
        <dbReference type="ARBA" id="ARBA00023239"/>
    </source>
</evidence>
<dbReference type="InterPro" id="IPR045186">
    <property type="entry name" value="Indole-3-glycerol_P_synth"/>
</dbReference>
<dbReference type="Gene3D" id="3.20.20.70">
    <property type="entry name" value="Aldolase class I"/>
    <property type="match status" value="1"/>
</dbReference>
<dbReference type="InterPro" id="IPR013785">
    <property type="entry name" value="Aldolase_TIM"/>
</dbReference>
<dbReference type="InterPro" id="IPR011060">
    <property type="entry name" value="RibuloseP-bd_barrel"/>
</dbReference>
<protein>
    <recommendedName>
        <fullName evidence="3">indole-3-glycerol-phosphate synthase</fullName>
        <ecNumber evidence="3">4.1.1.48</ecNumber>
    </recommendedName>
</protein>
<accession>A0A644VLH0</accession>
<keyword evidence="5" id="KW-0210">Decarboxylase</keyword>
<evidence type="ECO:0000256" key="5">
    <source>
        <dbReference type="ARBA" id="ARBA00022793"/>
    </source>
</evidence>
<sequence length="263" mass="28649">MILDTLAAYARMRVEQLKKDKSLSEIKQAALELPKGDFVFEKALCTSGISIIAEIKKASPSKGLIATNFAPVAQAKAYEEAGVVAISILTEPKYFLGSDEYLKDVRQAVSLPIIRKDFTIDEYQIYEAKVLGADAVLLICSLLDVATIKYYLQLCDLLGITALVETHDAKEIAVALDAGARVIGVNNRNLQDFTVNIKNSVQLRKLVPEDKIFISESGIKTRSDIASLEEIGVDAVLIGETLMRSGNLKETIAGLRGNTNAEN</sequence>
<dbReference type="GO" id="GO:0004425">
    <property type="term" value="F:indole-3-glycerol-phosphate synthase activity"/>
    <property type="evidence" value="ECO:0007669"/>
    <property type="project" value="UniProtKB-EC"/>
</dbReference>
<dbReference type="EC" id="4.1.1.48" evidence="3"/>
<dbReference type="PROSITE" id="PS00614">
    <property type="entry name" value="IGPS"/>
    <property type="match status" value="1"/>
</dbReference>
<dbReference type="UniPathway" id="UPA00035">
    <property type="reaction ID" value="UER00043"/>
</dbReference>
<dbReference type="SUPFAM" id="SSF51366">
    <property type="entry name" value="Ribulose-phoshate binding barrel"/>
    <property type="match status" value="1"/>
</dbReference>
<dbReference type="HAMAP" id="MF_00134_B">
    <property type="entry name" value="IGPS_B"/>
    <property type="match status" value="1"/>
</dbReference>
<evidence type="ECO:0000256" key="7">
    <source>
        <dbReference type="ARBA" id="ARBA00023141"/>
    </source>
</evidence>
<dbReference type="GO" id="GO:0000162">
    <property type="term" value="P:L-tryptophan biosynthetic process"/>
    <property type="evidence" value="ECO:0007669"/>
    <property type="project" value="UniProtKB-UniPathway"/>
</dbReference>
<dbReference type="FunFam" id="3.20.20.70:FF:000024">
    <property type="entry name" value="Indole-3-glycerol phosphate synthase"/>
    <property type="match status" value="1"/>
</dbReference>
<dbReference type="Pfam" id="PF00218">
    <property type="entry name" value="IGPS"/>
    <property type="match status" value="1"/>
</dbReference>
<feature type="domain" description="Indole-3-glycerol phosphate synthase" evidence="9">
    <location>
        <begin position="3"/>
        <end position="253"/>
    </location>
</feature>
<evidence type="ECO:0000256" key="4">
    <source>
        <dbReference type="ARBA" id="ARBA00022605"/>
    </source>
</evidence>
<dbReference type="InterPro" id="IPR013798">
    <property type="entry name" value="Indole-3-glycerol_P_synth_dom"/>
</dbReference>
<evidence type="ECO:0000256" key="2">
    <source>
        <dbReference type="ARBA" id="ARBA00004696"/>
    </source>
</evidence>
<evidence type="ECO:0000313" key="10">
    <source>
        <dbReference type="EMBL" id="MPL92087.1"/>
    </source>
</evidence>
<dbReference type="NCBIfam" id="NF001377">
    <property type="entry name" value="PRK00278.2-4"/>
    <property type="match status" value="1"/>
</dbReference>
<reference evidence="10" key="1">
    <citation type="submission" date="2019-08" db="EMBL/GenBank/DDBJ databases">
        <authorList>
            <person name="Kucharzyk K."/>
            <person name="Murdoch R.W."/>
            <person name="Higgins S."/>
            <person name="Loffler F."/>
        </authorList>
    </citation>
    <scope>NUCLEOTIDE SEQUENCE</scope>
</reference>
<proteinExistence type="inferred from homology"/>
<keyword evidence="6" id="KW-0822">Tryptophan biosynthesis</keyword>
<evidence type="ECO:0000259" key="9">
    <source>
        <dbReference type="Pfam" id="PF00218"/>
    </source>
</evidence>
<dbReference type="PANTHER" id="PTHR22854">
    <property type="entry name" value="TRYPTOPHAN BIOSYNTHESIS PROTEIN"/>
    <property type="match status" value="1"/>
</dbReference>
<name>A0A644VLH0_9ZZZZ</name>
<comment type="pathway">
    <text evidence="2">Amino-acid biosynthesis; L-tryptophan biosynthesis; L-tryptophan from chorismate: step 4/5.</text>
</comment>
<comment type="catalytic activity">
    <reaction evidence="1">
        <text>1-(2-carboxyphenylamino)-1-deoxy-D-ribulose 5-phosphate + H(+) = (1S,2R)-1-C-(indol-3-yl)glycerol 3-phosphate + CO2 + H2O</text>
        <dbReference type="Rhea" id="RHEA:23476"/>
        <dbReference type="ChEBI" id="CHEBI:15377"/>
        <dbReference type="ChEBI" id="CHEBI:15378"/>
        <dbReference type="ChEBI" id="CHEBI:16526"/>
        <dbReference type="ChEBI" id="CHEBI:58613"/>
        <dbReference type="ChEBI" id="CHEBI:58866"/>
        <dbReference type="EC" id="4.1.1.48"/>
    </reaction>
</comment>
<dbReference type="PANTHER" id="PTHR22854:SF2">
    <property type="entry name" value="INDOLE-3-GLYCEROL-PHOSPHATE SYNTHASE"/>
    <property type="match status" value="1"/>
</dbReference>
<dbReference type="CDD" id="cd00331">
    <property type="entry name" value="IGPS"/>
    <property type="match status" value="1"/>
</dbReference>
<organism evidence="10">
    <name type="scientific">bioreactor metagenome</name>
    <dbReference type="NCBI Taxonomy" id="1076179"/>
    <lineage>
        <taxon>unclassified sequences</taxon>
        <taxon>metagenomes</taxon>
        <taxon>ecological metagenomes</taxon>
    </lineage>
</organism>
<evidence type="ECO:0000256" key="6">
    <source>
        <dbReference type="ARBA" id="ARBA00022822"/>
    </source>
</evidence>
<dbReference type="AlphaFoldDB" id="A0A644VLH0"/>
<keyword evidence="8 10" id="KW-0456">Lyase</keyword>
<gene>
    <name evidence="10" type="primary">trpC_7</name>
    <name evidence="10" type="ORF">SDC9_38184</name>
</gene>
<dbReference type="GO" id="GO:0004640">
    <property type="term" value="F:phosphoribosylanthranilate isomerase activity"/>
    <property type="evidence" value="ECO:0007669"/>
    <property type="project" value="TreeGrafter"/>
</dbReference>
<dbReference type="EMBL" id="VSSQ01000347">
    <property type="protein sequence ID" value="MPL92087.1"/>
    <property type="molecule type" value="Genomic_DNA"/>
</dbReference>
<comment type="caution">
    <text evidence="10">The sequence shown here is derived from an EMBL/GenBank/DDBJ whole genome shotgun (WGS) entry which is preliminary data.</text>
</comment>
<keyword evidence="7" id="KW-0057">Aromatic amino acid biosynthesis</keyword>